<evidence type="ECO:0000313" key="2">
    <source>
        <dbReference type="EMBL" id="GBB91662.1"/>
    </source>
</evidence>
<keyword evidence="3" id="KW-1185">Reference proteome</keyword>
<sequence>MAQMPKDHADLPDLDMEMDRPHQSTSLTADPPPLSSETSNTSWKLVLTKNQKKKLKKQEKRAEKAKFLQEVISLNSSTASPDSTLDSHKPTLSQPPPHTSANAKRSDKSDDKIATLTTKKRKNESSTGDNNVIITGYQPEENDKNLTLDLVVYDIPAKWTNYQLLSELNKWGKVVSVSTRVQKKYQTARTELAWCKHSTPSFHSSRRQPKVSGSGSTSSSFKKVGSFPVITGSNRMPLRSCKSQINNKHENNTNSSNLAQSQNSSGRSAFINTTKGSRKSSKGQSVVNEPGGCLCLTCNDYGYTPFESLITIAHNTFQQKDQLNNVLQKIDTLKRHLRRGYERELMVNADSTIEHDPCISHCLPYAFDDCYKIHNSRCSKCDQFFKFFGFMHSHIKEDQMTTLEEAKEHLQYFLAHSTRKVYLNTQFKAILTTLDDDGALLVADYKMRILPKFAQKIKAEFFAYDHWSSDTKQDAWFTASVFEAVFEVIKYKPKWIRIISDNGSHYHSSKLMAIVAHWNEWYQIEVCDWLFLEPGEDIVEAAKHLSGTLLANLEPDRESNIKVNVKTIKGISNLFYWKWPVSDIVDAIIPEFMDDGKNNELKDASSVDIQFQFSIRWILKSNQKFGKKEKEKE</sequence>
<dbReference type="Proteomes" id="UP000247702">
    <property type="component" value="Unassembled WGS sequence"/>
</dbReference>
<feature type="compositionally biased region" description="Basic residues" evidence="1">
    <location>
        <begin position="50"/>
        <end position="59"/>
    </location>
</feature>
<feature type="region of interest" description="Disordered" evidence="1">
    <location>
        <begin position="245"/>
        <end position="287"/>
    </location>
</feature>
<feature type="compositionally biased region" description="Low complexity" evidence="1">
    <location>
        <begin position="210"/>
        <end position="221"/>
    </location>
</feature>
<feature type="compositionally biased region" description="Low complexity" evidence="1">
    <location>
        <begin position="252"/>
        <end position="265"/>
    </location>
</feature>
<feature type="region of interest" description="Disordered" evidence="1">
    <location>
        <begin position="199"/>
        <end position="221"/>
    </location>
</feature>
<evidence type="ECO:0000313" key="3">
    <source>
        <dbReference type="Proteomes" id="UP000247702"/>
    </source>
</evidence>
<gene>
    <name evidence="2" type="ORF">RclHR1_01900027</name>
</gene>
<dbReference type="EMBL" id="BEXD01001002">
    <property type="protein sequence ID" value="GBB91662.1"/>
    <property type="molecule type" value="Genomic_DNA"/>
</dbReference>
<name>A0A2Z6QSV9_9GLOM</name>
<proteinExistence type="predicted"/>
<accession>A0A2Z6QSV9</accession>
<feature type="region of interest" description="Disordered" evidence="1">
    <location>
        <begin position="1"/>
        <end position="111"/>
    </location>
</feature>
<evidence type="ECO:0000256" key="1">
    <source>
        <dbReference type="SAM" id="MobiDB-lite"/>
    </source>
</evidence>
<dbReference type="AlphaFoldDB" id="A0A2Z6QSV9"/>
<reference evidence="2 3" key="1">
    <citation type="submission" date="2017-11" db="EMBL/GenBank/DDBJ databases">
        <title>The genome of Rhizophagus clarus HR1 reveals common genetic basis of auxotrophy among arbuscular mycorrhizal fungi.</title>
        <authorList>
            <person name="Kobayashi Y."/>
        </authorList>
    </citation>
    <scope>NUCLEOTIDE SEQUENCE [LARGE SCALE GENOMIC DNA]</scope>
    <source>
        <strain evidence="2 3">HR1</strain>
    </source>
</reference>
<organism evidence="2 3">
    <name type="scientific">Rhizophagus clarus</name>
    <dbReference type="NCBI Taxonomy" id="94130"/>
    <lineage>
        <taxon>Eukaryota</taxon>
        <taxon>Fungi</taxon>
        <taxon>Fungi incertae sedis</taxon>
        <taxon>Mucoromycota</taxon>
        <taxon>Glomeromycotina</taxon>
        <taxon>Glomeromycetes</taxon>
        <taxon>Glomerales</taxon>
        <taxon>Glomeraceae</taxon>
        <taxon>Rhizophagus</taxon>
    </lineage>
</organism>
<feature type="compositionally biased region" description="Polar residues" evidence="1">
    <location>
        <begin position="72"/>
        <end position="84"/>
    </location>
</feature>
<feature type="compositionally biased region" description="Polar residues" evidence="1">
    <location>
        <begin position="266"/>
        <end position="275"/>
    </location>
</feature>
<protein>
    <submittedName>
        <fullName evidence="2">Uncharacterized protein</fullName>
    </submittedName>
</protein>
<comment type="caution">
    <text evidence="2">The sequence shown here is derived from an EMBL/GenBank/DDBJ whole genome shotgun (WGS) entry which is preliminary data.</text>
</comment>
<feature type="compositionally biased region" description="Basic and acidic residues" evidence="1">
    <location>
        <begin position="1"/>
        <end position="22"/>
    </location>
</feature>